<name>A0A420DZJ7_9FLAO</name>
<protein>
    <submittedName>
        <fullName evidence="1">Uncharacterized protein</fullName>
    </submittedName>
</protein>
<dbReference type="InterPro" id="IPR011044">
    <property type="entry name" value="Quino_amine_DH_bsu"/>
</dbReference>
<evidence type="ECO:0000313" key="1">
    <source>
        <dbReference type="EMBL" id="RKF03271.1"/>
    </source>
</evidence>
<evidence type="ECO:0000313" key="2">
    <source>
        <dbReference type="Proteomes" id="UP000285780"/>
    </source>
</evidence>
<dbReference type="AlphaFoldDB" id="A0A420DZJ7"/>
<reference evidence="1 2" key="1">
    <citation type="submission" date="2018-09" db="EMBL/GenBank/DDBJ databases">
        <title>Genomic Encyclopedia of Archaeal and Bacterial Type Strains, Phase II (KMG-II): from individual species to whole genera.</title>
        <authorList>
            <person name="Goeker M."/>
        </authorList>
    </citation>
    <scope>NUCLEOTIDE SEQUENCE [LARGE SCALE GENOMIC DNA]</scope>
    <source>
        <strain evidence="1 2">DSM 16505</strain>
    </source>
</reference>
<comment type="caution">
    <text evidence="1">The sequence shown here is derived from an EMBL/GenBank/DDBJ whole genome shotgun (WGS) entry which is preliminary data.</text>
</comment>
<accession>A0A420DZJ7</accession>
<sequence length="420" mass="48248">METSKTNDKEIQQEWCNIGETYATEVNKMVAFGEEHGWENWKGKEPEDNRDHLADVVVQKLREANKTGHIEEFRKQYPPAHTPLIKYFKEKGQSIEQLCFIENEKIVFIVGSSYQKRQAYILNNKTLIKLDDTIEAIGKSHQNNIFAIKTSNVLITRKEWDGEIIETFELGDINKLGISNMTPFNDGKKVLVTTSEGIYLVSKNTINMIHPEPDLEDEEWDSYIAMENATLSNNNQYIVVGDQSFDHRVMDSEGNQIGEIGPQSSYPHFCLFSKDDKQLITNSCHFYNGITIGVDADNLNGIEVESYVNEADNFKVIDDEMRVYVGTTTKDYYILGDAYGYIKAFDKNGNCIWRHFLGSTISGIAISDDEQTLWVGSYTGFVHKLKLGKGHRDTHTIGNGNHHEDFRLILWKEEEKELWW</sequence>
<dbReference type="RefSeq" id="WP_120187349.1">
    <property type="nucleotide sequence ID" value="NZ_RAQM01000010.1"/>
</dbReference>
<gene>
    <name evidence="1" type="ORF">C8N26_2262</name>
</gene>
<keyword evidence="2" id="KW-1185">Reference proteome</keyword>
<dbReference type="SUPFAM" id="SSF50969">
    <property type="entry name" value="YVTN repeat-like/Quinoprotein amine dehydrogenase"/>
    <property type="match status" value="1"/>
</dbReference>
<proteinExistence type="predicted"/>
<dbReference type="Proteomes" id="UP000285780">
    <property type="component" value="Unassembled WGS sequence"/>
</dbReference>
<organism evidence="1 2">
    <name type="scientific">Tenacibaculum lutimaris</name>
    <dbReference type="NCBI Taxonomy" id="285258"/>
    <lineage>
        <taxon>Bacteria</taxon>
        <taxon>Pseudomonadati</taxon>
        <taxon>Bacteroidota</taxon>
        <taxon>Flavobacteriia</taxon>
        <taxon>Flavobacteriales</taxon>
        <taxon>Flavobacteriaceae</taxon>
        <taxon>Tenacibaculum</taxon>
    </lineage>
</organism>
<dbReference type="EMBL" id="RAQM01000010">
    <property type="protein sequence ID" value="RKF03271.1"/>
    <property type="molecule type" value="Genomic_DNA"/>
</dbReference>